<dbReference type="Pfam" id="PF10135">
    <property type="entry name" value="Rod-binding"/>
    <property type="match status" value="1"/>
</dbReference>
<dbReference type="AlphaFoldDB" id="A0A3A4RAK2"/>
<evidence type="ECO:0000313" key="2">
    <source>
        <dbReference type="EMBL" id="RJP61662.1"/>
    </source>
</evidence>
<proteinExistence type="predicted"/>
<accession>A0A3A4RAK2</accession>
<comment type="caution">
    <text evidence="2">The sequence shown here is derived from an EMBL/GenBank/DDBJ whole genome shotgun (WGS) entry which is preliminary data.</text>
</comment>
<feature type="domain" description="Flagellar protein FlgJ N-terminal" evidence="1">
    <location>
        <begin position="61"/>
        <end position="105"/>
    </location>
</feature>
<dbReference type="Proteomes" id="UP000266426">
    <property type="component" value="Unassembled WGS sequence"/>
</dbReference>
<dbReference type="InterPro" id="IPR019301">
    <property type="entry name" value="Flagellar_prot_FlgJ_N"/>
</dbReference>
<evidence type="ECO:0000259" key="1">
    <source>
        <dbReference type="Pfam" id="PF10135"/>
    </source>
</evidence>
<protein>
    <recommendedName>
        <fullName evidence="1">Flagellar protein FlgJ N-terminal domain-containing protein</fullName>
    </recommendedName>
</protein>
<evidence type="ECO:0000313" key="3">
    <source>
        <dbReference type="Proteomes" id="UP000266426"/>
    </source>
</evidence>
<name>A0A3A4RAK2_9BACT</name>
<dbReference type="EMBL" id="QZJZ01000010">
    <property type="protein sequence ID" value="RJP61662.1"/>
    <property type="molecule type" value="Genomic_DNA"/>
</dbReference>
<gene>
    <name evidence="2" type="ORF">C4541_01295</name>
</gene>
<sequence length="125" mass="14244">MDINSLNSDRLNADMMRTSQLEKNLQQFEKIAGNENISRKKKIDEAAEGFESMFVNMMLSQMRKSIPKSDLLGNTPGKEIFEEMFDQEISKKIAQRGGLGIADALKRTFEEHYARQKPQNTGDAQ</sequence>
<reference evidence="2 3" key="1">
    <citation type="journal article" date="2017" name="ISME J.">
        <title>Energy and carbon metabolisms in a deep terrestrial subsurface fluid microbial community.</title>
        <authorList>
            <person name="Momper L."/>
            <person name="Jungbluth S.P."/>
            <person name="Lee M.D."/>
            <person name="Amend J.P."/>
        </authorList>
    </citation>
    <scope>NUCLEOTIDE SEQUENCE [LARGE SCALE GENOMIC DNA]</scope>
    <source>
        <strain evidence="2">SURF_26</strain>
    </source>
</reference>
<organism evidence="2 3">
    <name type="scientific">Candidatus Auribacter fodinae</name>
    <dbReference type="NCBI Taxonomy" id="2093366"/>
    <lineage>
        <taxon>Bacteria</taxon>
        <taxon>Pseudomonadati</taxon>
        <taxon>Candidatus Auribacterota</taxon>
        <taxon>Candidatus Auribacteria</taxon>
        <taxon>Candidatus Auribacterales</taxon>
        <taxon>Candidatus Auribacteraceae</taxon>
        <taxon>Candidatus Auribacter</taxon>
    </lineage>
</organism>